<proteinExistence type="predicted"/>
<accession>A0AAD7BZ60</accession>
<evidence type="ECO:0000259" key="1">
    <source>
        <dbReference type="Pfam" id="PF22893"/>
    </source>
</evidence>
<protein>
    <recommendedName>
        <fullName evidence="1">Ubiquitin-like domain-containing protein</fullName>
    </recommendedName>
</protein>
<feature type="domain" description="Ubiquitin-like" evidence="1">
    <location>
        <begin position="218"/>
        <end position="299"/>
    </location>
</feature>
<keyword evidence="3" id="KW-1185">Reference proteome</keyword>
<dbReference type="Proteomes" id="UP001221142">
    <property type="component" value="Unassembled WGS sequence"/>
</dbReference>
<name>A0AAD7BZ60_9AGAR</name>
<dbReference type="InterPro" id="IPR054464">
    <property type="entry name" value="ULD_fung"/>
</dbReference>
<organism evidence="2 3">
    <name type="scientific">Roridomyces roridus</name>
    <dbReference type="NCBI Taxonomy" id="1738132"/>
    <lineage>
        <taxon>Eukaryota</taxon>
        <taxon>Fungi</taxon>
        <taxon>Dikarya</taxon>
        <taxon>Basidiomycota</taxon>
        <taxon>Agaricomycotina</taxon>
        <taxon>Agaricomycetes</taxon>
        <taxon>Agaricomycetidae</taxon>
        <taxon>Agaricales</taxon>
        <taxon>Marasmiineae</taxon>
        <taxon>Mycenaceae</taxon>
        <taxon>Roridomyces</taxon>
    </lineage>
</organism>
<evidence type="ECO:0000313" key="3">
    <source>
        <dbReference type="Proteomes" id="UP001221142"/>
    </source>
</evidence>
<dbReference type="Pfam" id="PF22893">
    <property type="entry name" value="ULD_2"/>
    <property type="match status" value="1"/>
</dbReference>
<dbReference type="EMBL" id="JARKIF010000008">
    <property type="protein sequence ID" value="KAJ7633240.1"/>
    <property type="molecule type" value="Genomic_DNA"/>
</dbReference>
<reference evidence="2" key="1">
    <citation type="submission" date="2023-03" db="EMBL/GenBank/DDBJ databases">
        <title>Massive genome expansion in bonnet fungi (Mycena s.s.) driven by repeated elements and novel gene families across ecological guilds.</title>
        <authorList>
            <consortium name="Lawrence Berkeley National Laboratory"/>
            <person name="Harder C.B."/>
            <person name="Miyauchi S."/>
            <person name="Viragh M."/>
            <person name="Kuo A."/>
            <person name="Thoen E."/>
            <person name="Andreopoulos B."/>
            <person name="Lu D."/>
            <person name="Skrede I."/>
            <person name="Drula E."/>
            <person name="Henrissat B."/>
            <person name="Morin E."/>
            <person name="Kohler A."/>
            <person name="Barry K."/>
            <person name="LaButti K."/>
            <person name="Morin E."/>
            <person name="Salamov A."/>
            <person name="Lipzen A."/>
            <person name="Mereny Z."/>
            <person name="Hegedus B."/>
            <person name="Baldrian P."/>
            <person name="Stursova M."/>
            <person name="Weitz H."/>
            <person name="Taylor A."/>
            <person name="Grigoriev I.V."/>
            <person name="Nagy L.G."/>
            <person name="Martin F."/>
            <person name="Kauserud H."/>
        </authorList>
    </citation>
    <scope>NUCLEOTIDE SEQUENCE</scope>
    <source>
        <strain evidence="2">9284</strain>
    </source>
</reference>
<evidence type="ECO:0000313" key="2">
    <source>
        <dbReference type="EMBL" id="KAJ7633240.1"/>
    </source>
</evidence>
<dbReference type="AlphaFoldDB" id="A0AAD7BZ60"/>
<gene>
    <name evidence="2" type="ORF">FB45DRAFT_523951</name>
</gene>
<comment type="caution">
    <text evidence="2">The sequence shown here is derived from an EMBL/GenBank/DDBJ whole genome shotgun (WGS) entry which is preliminary data.</text>
</comment>
<sequence>MPLASPFVVGVALTFGSFGDILEAARIAKRIIDTLRKTAGSSHRRHQLVAALEGLCEDMSKLTLVFGQGHFTDRLWAEVELCRSLLADFAAKIKSYEAAAAGFGGFLRKSWMAAMEEKEITAWKAQISERRAVLRELLSSSNSIKLHEVGEQLGRVGSQVQYIGSRVNSVEAVISSFLSAQVSQRGGEIRDAMAEIRQLGTAVQQLFAQMSLHDIRDPVFCVVDPIGRSIPVPLAYLTTFEDLHRILQAYLFNSPEAGRSYIDRGDYSIVSADGDVIPYPKVCGRVSPSTQIHISIIKRTVRPRTPRQMCPECSRTSAEAKEDSWVECTERTCGARYQLSSVPWILVEAAASEPDTPGFEEVAELQTHHEVTETFRMVQIVHEGSVGFHGLSR</sequence>